<gene>
    <name evidence="2" type="ORF">O0S08_36860</name>
</gene>
<organism evidence="2 3">
    <name type="scientific">Nannocystis punicea</name>
    <dbReference type="NCBI Taxonomy" id="2995304"/>
    <lineage>
        <taxon>Bacteria</taxon>
        <taxon>Pseudomonadati</taxon>
        <taxon>Myxococcota</taxon>
        <taxon>Polyangia</taxon>
        <taxon>Nannocystales</taxon>
        <taxon>Nannocystaceae</taxon>
        <taxon>Nannocystis</taxon>
    </lineage>
</organism>
<evidence type="ECO:0000256" key="1">
    <source>
        <dbReference type="SAM" id="MobiDB-lite"/>
    </source>
</evidence>
<name>A0ABY7GXZ6_9BACT</name>
<feature type="compositionally biased region" description="Low complexity" evidence="1">
    <location>
        <begin position="118"/>
        <end position="134"/>
    </location>
</feature>
<dbReference type="Proteomes" id="UP001164459">
    <property type="component" value="Chromosome"/>
</dbReference>
<feature type="compositionally biased region" description="Low complexity" evidence="1">
    <location>
        <begin position="142"/>
        <end position="197"/>
    </location>
</feature>
<keyword evidence="3" id="KW-1185">Reference proteome</keyword>
<proteinExistence type="predicted"/>
<feature type="region of interest" description="Disordered" evidence="1">
    <location>
        <begin position="115"/>
        <end position="197"/>
    </location>
</feature>
<dbReference type="EMBL" id="CP114040">
    <property type="protein sequence ID" value="WAS91787.1"/>
    <property type="molecule type" value="Genomic_DNA"/>
</dbReference>
<reference evidence="2" key="1">
    <citation type="submission" date="2022-11" db="EMBL/GenBank/DDBJ databases">
        <title>Minimal conservation of predation-associated metabolite biosynthetic gene clusters underscores biosynthetic potential of Myxococcota including descriptions for ten novel species: Archangium lansinium sp. nov., Myxococcus landrumus sp. nov., Nannocystis bai.</title>
        <authorList>
            <person name="Ahearne A."/>
            <person name="Stevens C."/>
            <person name="Dowd S."/>
        </authorList>
    </citation>
    <scope>NUCLEOTIDE SEQUENCE</scope>
    <source>
        <strain evidence="2">Fl3</strain>
    </source>
</reference>
<dbReference type="RefSeq" id="WP_269034149.1">
    <property type="nucleotide sequence ID" value="NZ_CP114040.1"/>
</dbReference>
<protein>
    <submittedName>
        <fullName evidence="2">Uncharacterized protein</fullName>
    </submittedName>
</protein>
<accession>A0ABY7GXZ6</accession>
<sequence>MLLRSTFAGLLAVAQVPESSPPADHAAITWRAPASCPARSALLQAIETRLGRPLRAGELAIDGAVTTHANPPPYRLRLRLRAGGPEESRTLTATTCAALTDATAVLAVTAIRASSVEPAAPSRAPVPTAPSRAARAPRRESPGAGPAGEAAGAPQAEAGASGAGDAPPSEVEGAPPAGDAPPGDAGDAPPSEVEGAAEVQVVEAPESASAEGPAATDVPVSAPWTAEQRQLEAVLAEPPKSRPRRAIGGFVRVQGGPEIGALPGVTGAVGLAVGLLWRWARLELHGVYLAPSTATTPLGELRASLAAASVLGCARPGRGRVEVPLCGGLELGGMRGAARDLPDARTTTVPWLAAVAGAGVAVRLGERFSLWGALQLVAGLVRPGFEVRDPGPPVPLFTPAPASGRLLFGVEVRLRDPR</sequence>
<evidence type="ECO:0000313" key="3">
    <source>
        <dbReference type="Proteomes" id="UP001164459"/>
    </source>
</evidence>
<evidence type="ECO:0000313" key="2">
    <source>
        <dbReference type="EMBL" id="WAS91787.1"/>
    </source>
</evidence>